<dbReference type="KEGG" id="eus:EUTSA_v10000669mg"/>
<keyword evidence="1" id="KW-0677">Repeat</keyword>
<dbReference type="Gramene" id="ESQ46581">
    <property type="protein sequence ID" value="ESQ46581"/>
    <property type="gene ID" value="EUTSA_v10000669mg"/>
</dbReference>
<evidence type="ECO:0000313" key="3">
    <source>
        <dbReference type="EMBL" id="ESQ46581.1"/>
    </source>
</evidence>
<evidence type="ECO:0000313" key="4">
    <source>
        <dbReference type="Proteomes" id="UP000030689"/>
    </source>
</evidence>
<dbReference type="InterPro" id="IPR053192">
    <property type="entry name" value="Vacuole_Formation_Reg"/>
</dbReference>
<gene>
    <name evidence="3" type="ORF">EUTSA_v10000669mg</name>
</gene>
<feature type="non-terminal residue" evidence="3">
    <location>
        <position position="246"/>
    </location>
</feature>
<dbReference type="AlphaFoldDB" id="V4NJS3"/>
<feature type="domain" description="DC1" evidence="2">
    <location>
        <begin position="132"/>
        <end position="179"/>
    </location>
</feature>
<dbReference type="OMA" id="MHAKEEY"/>
<protein>
    <recommendedName>
        <fullName evidence="2">DC1 domain-containing protein</fullName>
    </recommendedName>
</protein>
<dbReference type="Proteomes" id="UP000030689">
    <property type="component" value="Unassembled WGS sequence"/>
</dbReference>
<reference evidence="3 4" key="1">
    <citation type="journal article" date="2013" name="Front. Plant Sci.">
        <title>The Reference Genome of the Halophytic Plant Eutrema salsugineum.</title>
        <authorList>
            <person name="Yang R."/>
            <person name="Jarvis D.E."/>
            <person name="Chen H."/>
            <person name="Beilstein M.A."/>
            <person name="Grimwood J."/>
            <person name="Jenkins J."/>
            <person name="Shu S."/>
            <person name="Prochnik S."/>
            <person name="Xin M."/>
            <person name="Ma C."/>
            <person name="Schmutz J."/>
            <person name="Wing R.A."/>
            <person name="Mitchell-Olds T."/>
            <person name="Schumaker K.S."/>
            <person name="Wang X."/>
        </authorList>
    </citation>
    <scope>NUCLEOTIDE SEQUENCE [LARGE SCALE GENOMIC DNA]</scope>
</reference>
<dbReference type="EMBL" id="KI517426">
    <property type="protein sequence ID" value="ESQ46581.1"/>
    <property type="molecule type" value="Genomic_DNA"/>
</dbReference>
<organism evidence="3 4">
    <name type="scientific">Eutrema salsugineum</name>
    <name type="common">Saltwater cress</name>
    <name type="synonym">Sisymbrium salsugineum</name>
    <dbReference type="NCBI Taxonomy" id="72664"/>
    <lineage>
        <taxon>Eukaryota</taxon>
        <taxon>Viridiplantae</taxon>
        <taxon>Streptophyta</taxon>
        <taxon>Embryophyta</taxon>
        <taxon>Tracheophyta</taxon>
        <taxon>Spermatophyta</taxon>
        <taxon>Magnoliopsida</taxon>
        <taxon>eudicotyledons</taxon>
        <taxon>Gunneridae</taxon>
        <taxon>Pentapetalae</taxon>
        <taxon>rosids</taxon>
        <taxon>malvids</taxon>
        <taxon>Brassicales</taxon>
        <taxon>Brassicaceae</taxon>
        <taxon>Eutremeae</taxon>
        <taxon>Eutrema</taxon>
    </lineage>
</organism>
<dbReference type="Pfam" id="PF03107">
    <property type="entry name" value="C1_2"/>
    <property type="match status" value="1"/>
</dbReference>
<proteinExistence type="predicted"/>
<sequence>MSSVGVFREEEMDGKPFHIYSIYSGESAIDSGDLDLPPLQPLFLCDDEFLPYKTSPHFHSTDLVQQHLLDSDRHDDICKLPVVPIIWCNNKEPDYAQFHCGACNKSMLGTDYYLCLIHQFCIYIPHVIKISRHHHRISFIPSLPSGKWSCGVCCKKIENSCGGYNCYKCSDYFVHTRCALRSDVWDGVDLEGVPEEPDIVTSRDYDEYKFCQGCISPIYEGNISSAQVKPQRCELRLHKNCPNKNQ</sequence>
<evidence type="ECO:0000256" key="1">
    <source>
        <dbReference type="ARBA" id="ARBA00022737"/>
    </source>
</evidence>
<accession>V4NJS3</accession>
<dbReference type="InterPro" id="IPR004146">
    <property type="entry name" value="DC1"/>
</dbReference>
<evidence type="ECO:0000259" key="2">
    <source>
        <dbReference type="Pfam" id="PF03107"/>
    </source>
</evidence>
<keyword evidence="4" id="KW-1185">Reference proteome</keyword>
<dbReference type="PANTHER" id="PTHR32410">
    <property type="entry name" value="CYSTEINE/HISTIDINE-RICH C1 DOMAIN FAMILY PROTEIN"/>
    <property type="match status" value="1"/>
</dbReference>
<dbReference type="PANTHER" id="PTHR32410:SF153">
    <property type="entry name" value="CHP-RICH ZINC FINGER PROTEIN-LIKE-RELATED"/>
    <property type="match status" value="1"/>
</dbReference>
<name>V4NJS3_EUTSA</name>